<dbReference type="Gene3D" id="3.30.160.60">
    <property type="entry name" value="Classic Zinc Finger"/>
    <property type="match status" value="2"/>
</dbReference>
<organism evidence="11">
    <name type="scientific">Timema poppense</name>
    <name type="common">Walking stick</name>
    <dbReference type="NCBI Taxonomy" id="170557"/>
    <lineage>
        <taxon>Eukaryota</taxon>
        <taxon>Metazoa</taxon>
        <taxon>Ecdysozoa</taxon>
        <taxon>Arthropoda</taxon>
        <taxon>Hexapoda</taxon>
        <taxon>Insecta</taxon>
        <taxon>Pterygota</taxon>
        <taxon>Neoptera</taxon>
        <taxon>Polyneoptera</taxon>
        <taxon>Phasmatodea</taxon>
        <taxon>Timematodea</taxon>
        <taxon>Timematoidea</taxon>
        <taxon>Timematidae</taxon>
        <taxon>Timema</taxon>
    </lineage>
</organism>
<evidence type="ECO:0000256" key="7">
    <source>
        <dbReference type="ARBA" id="ARBA00023163"/>
    </source>
</evidence>
<dbReference type="GO" id="GO:0000977">
    <property type="term" value="F:RNA polymerase II transcription regulatory region sequence-specific DNA binding"/>
    <property type="evidence" value="ECO:0007669"/>
    <property type="project" value="TreeGrafter"/>
</dbReference>
<dbReference type="GO" id="GO:0005634">
    <property type="term" value="C:nucleus"/>
    <property type="evidence" value="ECO:0007669"/>
    <property type="project" value="UniProtKB-SubCell"/>
</dbReference>
<keyword evidence="7" id="KW-0804">Transcription</keyword>
<dbReference type="InterPro" id="IPR036236">
    <property type="entry name" value="Znf_C2H2_sf"/>
</dbReference>
<sequence>MLVLLEFSAEGFLIHNRTHTGERPYGCKFCTKAFRDGGTLRKHERIHTGERPHACPLCHRAFNQKVHGWIGRFKRETLA</sequence>
<protein>
    <recommendedName>
        <fullName evidence="10">C2H2-type domain-containing protein</fullName>
    </recommendedName>
</protein>
<comment type="subcellular location">
    <subcellularLocation>
        <location evidence="1">Nucleus</location>
    </subcellularLocation>
</comment>
<accession>A0A7R9DT31</accession>
<evidence type="ECO:0000256" key="1">
    <source>
        <dbReference type="ARBA" id="ARBA00004123"/>
    </source>
</evidence>
<keyword evidence="4 9" id="KW-0863">Zinc-finger</keyword>
<evidence type="ECO:0000313" key="11">
    <source>
        <dbReference type="EMBL" id="CAD7420266.1"/>
    </source>
</evidence>
<dbReference type="PANTHER" id="PTHR14196:SF0">
    <property type="entry name" value="PROTEIN BOWEL"/>
    <property type="match status" value="1"/>
</dbReference>
<reference evidence="11" key="1">
    <citation type="submission" date="2020-11" db="EMBL/GenBank/DDBJ databases">
        <authorList>
            <person name="Tran Van P."/>
        </authorList>
    </citation>
    <scope>NUCLEOTIDE SEQUENCE</scope>
</reference>
<evidence type="ECO:0000256" key="9">
    <source>
        <dbReference type="PROSITE-ProRule" id="PRU00042"/>
    </source>
</evidence>
<dbReference type="AlphaFoldDB" id="A0A7R9DT31"/>
<name>A0A7R9DT31_TIMPO</name>
<dbReference type="PANTHER" id="PTHR14196">
    <property type="entry name" value="ODD-SKIPPED - RELATED"/>
    <property type="match status" value="1"/>
</dbReference>
<evidence type="ECO:0000259" key="10">
    <source>
        <dbReference type="PROSITE" id="PS50157"/>
    </source>
</evidence>
<dbReference type="FunFam" id="3.30.160.60:FF:000446">
    <property type="entry name" value="Zinc finger protein"/>
    <property type="match status" value="1"/>
</dbReference>
<dbReference type="GO" id="GO:0008270">
    <property type="term" value="F:zinc ion binding"/>
    <property type="evidence" value="ECO:0007669"/>
    <property type="project" value="UniProtKB-KW"/>
</dbReference>
<dbReference type="Pfam" id="PF00096">
    <property type="entry name" value="zf-C2H2"/>
    <property type="match status" value="1"/>
</dbReference>
<dbReference type="GO" id="GO:0000981">
    <property type="term" value="F:DNA-binding transcription factor activity, RNA polymerase II-specific"/>
    <property type="evidence" value="ECO:0007669"/>
    <property type="project" value="TreeGrafter"/>
</dbReference>
<keyword evidence="3" id="KW-0677">Repeat</keyword>
<dbReference type="PROSITE" id="PS00028">
    <property type="entry name" value="ZINC_FINGER_C2H2_1"/>
    <property type="match status" value="1"/>
</dbReference>
<evidence type="ECO:0000256" key="4">
    <source>
        <dbReference type="ARBA" id="ARBA00022771"/>
    </source>
</evidence>
<evidence type="ECO:0000256" key="8">
    <source>
        <dbReference type="ARBA" id="ARBA00023242"/>
    </source>
</evidence>
<dbReference type="EMBL" id="OD029215">
    <property type="protein sequence ID" value="CAD7420266.1"/>
    <property type="molecule type" value="Genomic_DNA"/>
</dbReference>
<dbReference type="PROSITE" id="PS50157">
    <property type="entry name" value="ZINC_FINGER_C2H2_2"/>
    <property type="match status" value="1"/>
</dbReference>
<dbReference type="InterPro" id="IPR050717">
    <property type="entry name" value="C2H2-ZF_Transcription_Reg"/>
</dbReference>
<evidence type="ECO:0000256" key="2">
    <source>
        <dbReference type="ARBA" id="ARBA00022723"/>
    </source>
</evidence>
<feature type="domain" description="C2H2-type" evidence="10">
    <location>
        <begin position="25"/>
        <end position="52"/>
    </location>
</feature>
<dbReference type="InterPro" id="IPR013087">
    <property type="entry name" value="Znf_C2H2_type"/>
</dbReference>
<evidence type="ECO:0000256" key="5">
    <source>
        <dbReference type="ARBA" id="ARBA00022833"/>
    </source>
</evidence>
<keyword evidence="8" id="KW-0539">Nucleus</keyword>
<proteinExistence type="predicted"/>
<dbReference type="SUPFAM" id="SSF57667">
    <property type="entry name" value="beta-beta-alpha zinc fingers"/>
    <property type="match status" value="1"/>
</dbReference>
<keyword evidence="2" id="KW-0479">Metal-binding</keyword>
<keyword evidence="6" id="KW-0805">Transcription regulation</keyword>
<dbReference type="FunFam" id="3.30.160.60:FF:002343">
    <property type="entry name" value="Zinc finger protein 33A"/>
    <property type="match status" value="1"/>
</dbReference>
<evidence type="ECO:0000256" key="3">
    <source>
        <dbReference type="ARBA" id="ARBA00022737"/>
    </source>
</evidence>
<gene>
    <name evidence="11" type="ORF">TPSB3V08_LOCUS13681</name>
</gene>
<evidence type="ECO:0000256" key="6">
    <source>
        <dbReference type="ARBA" id="ARBA00023015"/>
    </source>
</evidence>
<keyword evidence="5" id="KW-0862">Zinc</keyword>